<name>A0A067N5S0_BOTB1</name>
<evidence type="ECO:0008006" key="3">
    <source>
        <dbReference type="Google" id="ProtNLM"/>
    </source>
</evidence>
<reference evidence="2" key="1">
    <citation type="journal article" date="2014" name="Proc. Natl. Acad. Sci. U.S.A.">
        <title>Extensive sampling of basidiomycete genomes demonstrates inadequacy of the white-rot/brown-rot paradigm for wood decay fungi.</title>
        <authorList>
            <person name="Riley R."/>
            <person name="Salamov A.A."/>
            <person name="Brown D.W."/>
            <person name="Nagy L.G."/>
            <person name="Floudas D."/>
            <person name="Held B.W."/>
            <person name="Levasseur A."/>
            <person name="Lombard V."/>
            <person name="Morin E."/>
            <person name="Otillar R."/>
            <person name="Lindquist E.A."/>
            <person name="Sun H."/>
            <person name="LaButti K.M."/>
            <person name="Schmutz J."/>
            <person name="Jabbour D."/>
            <person name="Luo H."/>
            <person name="Baker S.E."/>
            <person name="Pisabarro A.G."/>
            <person name="Walton J.D."/>
            <person name="Blanchette R.A."/>
            <person name="Henrissat B."/>
            <person name="Martin F."/>
            <person name="Cullen D."/>
            <person name="Hibbett D.S."/>
            <person name="Grigoriev I.V."/>
        </authorList>
    </citation>
    <scope>NUCLEOTIDE SEQUENCE [LARGE SCALE GENOMIC DNA]</scope>
    <source>
        <strain evidence="2">FD-172 SS1</strain>
    </source>
</reference>
<protein>
    <recommendedName>
        <fullName evidence="3">F-box domain-containing protein</fullName>
    </recommendedName>
</protein>
<dbReference type="InterPro" id="IPR032675">
    <property type="entry name" value="LRR_dom_sf"/>
</dbReference>
<evidence type="ECO:0000313" key="1">
    <source>
        <dbReference type="EMBL" id="KDQ19136.1"/>
    </source>
</evidence>
<organism evidence="1 2">
    <name type="scientific">Botryobasidium botryosum (strain FD-172 SS1)</name>
    <dbReference type="NCBI Taxonomy" id="930990"/>
    <lineage>
        <taxon>Eukaryota</taxon>
        <taxon>Fungi</taxon>
        <taxon>Dikarya</taxon>
        <taxon>Basidiomycota</taxon>
        <taxon>Agaricomycotina</taxon>
        <taxon>Agaricomycetes</taxon>
        <taxon>Cantharellales</taxon>
        <taxon>Botryobasidiaceae</taxon>
        <taxon>Botryobasidium</taxon>
    </lineage>
</organism>
<keyword evidence="2" id="KW-1185">Reference proteome</keyword>
<dbReference type="Gene3D" id="3.80.10.10">
    <property type="entry name" value="Ribonuclease Inhibitor"/>
    <property type="match status" value="1"/>
</dbReference>
<dbReference type="InParanoid" id="A0A067N5S0"/>
<dbReference type="HOGENOM" id="CLU_1331751_0_0_1"/>
<dbReference type="OrthoDB" id="550575at2759"/>
<accession>A0A067N5S0</accession>
<proteinExistence type="predicted"/>
<dbReference type="EMBL" id="KL198020">
    <property type="protein sequence ID" value="KDQ19136.1"/>
    <property type="molecule type" value="Genomic_DNA"/>
</dbReference>
<dbReference type="Proteomes" id="UP000027195">
    <property type="component" value="Unassembled WGS sequence"/>
</dbReference>
<dbReference type="AlphaFoldDB" id="A0A067N5S0"/>
<sequence length="206" mass="23713">MTELPLPALKRVHIQRCPEVGSYGLSRILQCAPDVEDLWIEHCNDIYLIELMISYPCPQLTQLRRFRIDWEPGSDFWPHLTTFISASPLEHFSIDIGRQRQSMPFDTPFLRGFLQSHGARLRSFTAVGFEFDDAMMDQICSSCPQLVELELCWYSPDYHPVPKADIFAKCRHLRSFKLGMAEYVVARGPSHPKGISLVERKTSVLN</sequence>
<gene>
    <name evidence="1" type="ORF">BOTBODRAFT_52302</name>
</gene>
<evidence type="ECO:0000313" key="2">
    <source>
        <dbReference type="Proteomes" id="UP000027195"/>
    </source>
</evidence>
<dbReference type="SUPFAM" id="SSF52047">
    <property type="entry name" value="RNI-like"/>
    <property type="match status" value="1"/>
</dbReference>